<proteinExistence type="predicted"/>
<reference evidence="1" key="1">
    <citation type="submission" date="2014-11" db="EMBL/GenBank/DDBJ databases">
        <authorList>
            <person name="Amaro Gonzalez C."/>
        </authorList>
    </citation>
    <scope>NUCLEOTIDE SEQUENCE</scope>
</reference>
<name>A0A0E9VVP0_ANGAN</name>
<organism evidence="1">
    <name type="scientific">Anguilla anguilla</name>
    <name type="common">European freshwater eel</name>
    <name type="synonym">Muraena anguilla</name>
    <dbReference type="NCBI Taxonomy" id="7936"/>
    <lineage>
        <taxon>Eukaryota</taxon>
        <taxon>Metazoa</taxon>
        <taxon>Chordata</taxon>
        <taxon>Craniata</taxon>
        <taxon>Vertebrata</taxon>
        <taxon>Euteleostomi</taxon>
        <taxon>Actinopterygii</taxon>
        <taxon>Neopterygii</taxon>
        <taxon>Teleostei</taxon>
        <taxon>Anguilliformes</taxon>
        <taxon>Anguillidae</taxon>
        <taxon>Anguilla</taxon>
    </lineage>
</organism>
<protein>
    <submittedName>
        <fullName evidence="1">Uncharacterized protein</fullName>
    </submittedName>
</protein>
<dbReference type="AlphaFoldDB" id="A0A0E9VVP0"/>
<accession>A0A0E9VVP0</accession>
<sequence length="86" mass="9569">MEPFPVFRGRSSDVLQSGDIVKPLLVKNKNAVTRKTYAAWTFISNKIRNKTARIRGVNCKSKQDECTQNVSSGVFYNGLAVYGNPS</sequence>
<dbReference type="EMBL" id="GBXM01026450">
    <property type="protein sequence ID" value="JAH82127.1"/>
    <property type="molecule type" value="Transcribed_RNA"/>
</dbReference>
<reference evidence="1" key="2">
    <citation type="journal article" date="2015" name="Fish Shellfish Immunol.">
        <title>Early steps in the European eel (Anguilla anguilla)-Vibrio vulnificus interaction in the gills: Role of the RtxA13 toxin.</title>
        <authorList>
            <person name="Callol A."/>
            <person name="Pajuelo D."/>
            <person name="Ebbesson L."/>
            <person name="Teles M."/>
            <person name="MacKenzie S."/>
            <person name="Amaro C."/>
        </authorList>
    </citation>
    <scope>NUCLEOTIDE SEQUENCE</scope>
</reference>
<evidence type="ECO:0000313" key="1">
    <source>
        <dbReference type="EMBL" id="JAH82127.1"/>
    </source>
</evidence>